<keyword evidence="1" id="KW-1185">Reference proteome</keyword>
<dbReference type="AlphaFoldDB" id="A0A914PZ75"/>
<organism evidence="1 2">
    <name type="scientific">Panagrolaimus davidi</name>
    <dbReference type="NCBI Taxonomy" id="227884"/>
    <lineage>
        <taxon>Eukaryota</taxon>
        <taxon>Metazoa</taxon>
        <taxon>Ecdysozoa</taxon>
        <taxon>Nematoda</taxon>
        <taxon>Chromadorea</taxon>
        <taxon>Rhabditida</taxon>
        <taxon>Tylenchina</taxon>
        <taxon>Panagrolaimomorpha</taxon>
        <taxon>Panagrolaimoidea</taxon>
        <taxon>Panagrolaimidae</taxon>
        <taxon>Panagrolaimus</taxon>
    </lineage>
</organism>
<proteinExistence type="predicted"/>
<name>A0A914PZ75_9BILA</name>
<dbReference type="WBParaSite" id="PDA_v2.g24175.t1">
    <property type="protein sequence ID" value="PDA_v2.g24175.t1"/>
    <property type="gene ID" value="PDA_v2.g24175"/>
</dbReference>
<accession>A0A914PZ75</accession>
<protein>
    <submittedName>
        <fullName evidence="2">Uncharacterized protein</fullName>
    </submittedName>
</protein>
<reference evidence="2" key="1">
    <citation type="submission" date="2022-11" db="UniProtKB">
        <authorList>
            <consortium name="WormBaseParasite"/>
        </authorList>
    </citation>
    <scope>IDENTIFICATION</scope>
</reference>
<evidence type="ECO:0000313" key="1">
    <source>
        <dbReference type="Proteomes" id="UP000887578"/>
    </source>
</evidence>
<evidence type="ECO:0000313" key="2">
    <source>
        <dbReference type="WBParaSite" id="PDA_v2.g24175.t1"/>
    </source>
</evidence>
<sequence length="285" mass="33505">MKIHKLILPSNPSSTNLCQYFNFENCYRDLSYHEHPPPAFEYFLRDVSNFEAMIYYALNSTKIFFGETIAILIPKNKEVYIYIFRRILLHFILENNFVVSINFEITSTFLNFPQSIVKIIVKPFPNLKINEKCQEIKTLPEILMKGFKFYEKSENEKALAICGTPKYLQVLEKARLKSLLKPIYSDKIPKIVPTNEMKKVVIEIKENAIRVSIMAKISRKKSNIIFKYPDKEEFIPMYISFLRETAFIGKQAIKDYETRPKFVVFVKVLSTLQKLMKIGDSIFYP</sequence>
<dbReference type="Proteomes" id="UP000887578">
    <property type="component" value="Unplaced"/>
</dbReference>